<dbReference type="WBParaSite" id="SPAL_0000872700.1">
    <property type="protein sequence ID" value="SPAL_0000872700.1"/>
    <property type="gene ID" value="SPAL_0000872700"/>
</dbReference>
<keyword evidence="8" id="KW-0547">Nucleotide-binding</keyword>
<dbReference type="EC" id="2.4.1.122" evidence="4"/>
<keyword evidence="13" id="KW-1185">Reference proteome</keyword>
<dbReference type="PANTHER" id="PTHR23033">
    <property type="entry name" value="BETA1,3-GALACTOSYLTRANSFERASE"/>
    <property type="match status" value="1"/>
</dbReference>
<evidence type="ECO:0000256" key="4">
    <source>
        <dbReference type="ARBA" id="ARBA00012557"/>
    </source>
</evidence>
<dbReference type="PANTHER" id="PTHR23033:SF14">
    <property type="entry name" value="GLYCOPROTEIN-N-ACETYLGALACTOSAMINE 3-BETA-GALACTOSYLTRANSFERASE 1-RELATED"/>
    <property type="match status" value="1"/>
</dbReference>
<evidence type="ECO:0000256" key="2">
    <source>
        <dbReference type="ARBA" id="ARBA00004922"/>
    </source>
</evidence>
<evidence type="ECO:0000256" key="8">
    <source>
        <dbReference type="ARBA" id="ARBA00022741"/>
    </source>
</evidence>
<comment type="pathway">
    <text evidence="2">Protein modification; protein glycosylation.</text>
</comment>
<evidence type="ECO:0000313" key="14">
    <source>
        <dbReference type="WBParaSite" id="SPAL_0000872700.1"/>
    </source>
</evidence>
<evidence type="ECO:0000256" key="6">
    <source>
        <dbReference type="ARBA" id="ARBA00022679"/>
    </source>
</evidence>
<evidence type="ECO:0000256" key="7">
    <source>
        <dbReference type="ARBA" id="ARBA00022692"/>
    </source>
</evidence>
<keyword evidence="10" id="KW-1133">Transmembrane helix</keyword>
<dbReference type="Gene3D" id="3.90.550.50">
    <property type="match status" value="1"/>
</dbReference>
<dbReference type="GO" id="GO:0016263">
    <property type="term" value="F:glycoprotein-N-acetylgalactosamine 3-beta-galactosyltransferase activity"/>
    <property type="evidence" value="ECO:0007669"/>
    <property type="project" value="UniProtKB-EC"/>
</dbReference>
<reference evidence="14" key="1">
    <citation type="submission" date="2017-02" db="UniProtKB">
        <authorList>
            <consortium name="WormBaseParasite"/>
        </authorList>
    </citation>
    <scope>IDENTIFICATION</scope>
</reference>
<keyword evidence="7" id="KW-0812">Transmembrane</keyword>
<evidence type="ECO:0000259" key="12">
    <source>
        <dbReference type="Pfam" id="PF02434"/>
    </source>
</evidence>
<evidence type="ECO:0000256" key="1">
    <source>
        <dbReference type="ARBA" id="ARBA00004606"/>
    </source>
</evidence>
<evidence type="ECO:0000256" key="10">
    <source>
        <dbReference type="ARBA" id="ARBA00022989"/>
    </source>
</evidence>
<dbReference type="GO" id="GO:0000166">
    <property type="term" value="F:nucleotide binding"/>
    <property type="evidence" value="ECO:0007669"/>
    <property type="project" value="UniProtKB-KW"/>
</dbReference>
<keyword evidence="6" id="KW-0808">Transferase</keyword>
<comment type="similarity">
    <text evidence="3">Belongs to the glycosyltransferase 31 family. Beta3-Gal-T subfamily.</text>
</comment>
<evidence type="ECO:0000256" key="11">
    <source>
        <dbReference type="ARBA" id="ARBA00023136"/>
    </source>
</evidence>
<protein>
    <recommendedName>
        <fullName evidence="4">N-acetylgalactosaminide beta-1,3-galactosyltransferase</fullName>
        <ecNumber evidence="4">2.4.1.122</ecNumber>
    </recommendedName>
</protein>
<comment type="subcellular location">
    <subcellularLocation>
        <location evidence="1">Membrane</location>
        <topology evidence="1">Single-pass type II membrane protein</topology>
    </subcellularLocation>
</comment>
<keyword evidence="9" id="KW-0735">Signal-anchor</keyword>
<feature type="domain" description="Fringe-like glycosyltransferase" evidence="12">
    <location>
        <begin position="52"/>
        <end position="225"/>
    </location>
</feature>
<dbReference type="Proteomes" id="UP000046392">
    <property type="component" value="Unplaced"/>
</dbReference>
<name>A0A0N5BS82_STREA</name>
<dbReference type="STRING" id="174720.A0A0N5BS82"/>
<organism evidence="13 14">
    <name type="scientific">Strongyloides papillosus</name>
    <name type="common">Intestinal threadworm</name>
    <dbReference type="NCBI Taxonomy" id="174720"/>
    <lineage>
        <taxon>Eukaryota</taxon>
        <taxon>Metazoa</taxon>
        <taxon>Ecdysozoa</taxon>
        <taxon>Nematoda</taxon>
        <taxon>Chromadorea</taxon>
        <taxon>Rhabditida</taxon>
        <taxon>Tylenchina</taxon>
        <taxon>Panagrolaimomorpha</taxon>
        <taxon>Strongyloidoidea</taxon>
        <taxon>Strongyloididae</taxon>
        <taxon>Strongyloides</taxon>
    </lineage>
</organism>
<dbReference type="Pfam" id="PF02434">
    <property type="entry name" value="Fringe"/>
    <property type="match status" value="1"/>
</dbReference>
<evidence type="ECO:0000313" key="13">
    <source>
        <dbReference type="Proteomes" id="UP000046392"/>
    </source>
</evidence>
<keyword evidence="11" id="KW-0472">Membrane</keyword>
<dbReference type="InterPro" id="IPR026050">
    <property type="entry name" value="C1GALT1/C1GALT1_chp1"/>
</dbReference>
<dbReference type="GO" id="GO:0016020">
    <property type="term" value="C:membrane"/>
    <property type="evidence" value="ECO:0007669"/>
    <property type="project" value="UniProtKB-SubCell"/>
</dbReference>
<evidence type="ECO:0000256" key="3">
    <source>
        <dbReference type="ARBA" id="ARBA00006462"/>
    </source>
</evidence>
<proteinExistence type="inferred from homology"/>
<sequence>MFIVRNYFYYHLVLFIFFNEGNCRAFVNRSVNNTIDEVFNKVENILFNDVTIFCLILTGPQYRKSRASYQKKTWIRGCNSYMYISSVRDPTLPSIALRVKEGKNNLWGKIKYGLRYVFHYYYRKPFDWFMLADDDTYVSMTNLRFLLITKNTSLPFHHGYKVKWNHSDGRTVKYVHGGGGDVLSREAFKRLVRYSLNNPKKCNRRSNGAGDFELSYCLTNVGVHVSDGRDFIKRPRFNPTNPLMNLASTYNHKFDKTMFRLSEGRAKHGIRHMPDYPISYHYLPGEMMLAIHYLLNIVNVVGKMNSLSRRLTTINCSKQTFLNESLNYLHSEANDAYKN</sequence>
<dbReference type="InterPro" id="IPR003378">
    <property type="entry name" value="Fringe-like_glycosylTrfase"/>
</dbReference>
<keyword evidence="5" id="KW-0328">Glycosyltransferase</keyword>
<accession>A0A0N5BS82</accession>
<evidence type="ECO:0000256" key="5">
    <source>
        <dbReference type="ARBA" id="ARBA00022676"/>
    </source>
</evidence>
<dbReference type="AlphaFoldDB" id="A0A0N5BS82"/>
<evidence type="ECO:0000256" key="9">
    <source>
        <dbReference type="ARBA" id="ARBA00022968"/>
    </source>
</evidence>